<keyword evidence="9" id="KW-1185">Reference proteome</keyword>
<dbReference type="SUPFAM" id="SSF48013">
    <property type="entry name" value="NusB-like"/>
    <property type="match status" value="1"/>
</dbReference>
<keyword evidence="3 5" id="KW-0949">S-adenosyl-L-methionine</keyword>
<evidence type="ECO:0000256" key="5">
    <source>
        <dbReference type="PROSITE-ProRule" id="PRU01023"/>
    </source>
</evidence>
<protein>
    <submittedName>
        <fullName evidence="8">RsmB/NOP family class I SAM-dependent RNA methyltransferase</fullName>
        <ecNumber evidence="8">2.1.1.-</ecNumber>
    </submittedName>
</protein>
<dbReference type="PROSITE" id="PS51686">
    <property type="entry name" value="SAM_MT_RSMB_NOP"/>
    <property type="match status" value="1"/>
</dbReference>
<feature type="domain" description="SAM-dependent MTase RsmB/NOP-type" evidence="7">
    <location>
        <begin position="185"/>
        <end position="468"/>
    </location>
</feature>
<feature type="active site" description="Nucleophile" evidence="5">
    <location>
        <position position="407"/>
    </location>
</feature>
<evidence type="ECO:0000313" key="9">
    <source>
        <dbReference type="Proteomes" id="UP001595823"/>
    </source>
</evidence>
<dbReference type="CDD" id="cd02440">
    <property type="entry name" value="AdoMet_MTases"/>
    <property type="match status" value="1"/>
</dbReference>
<dbReference type="Gene3D" id="1.10.940.10">
    <property type="entry name" value="NusB-like"/>
    <property type="match status" value="1"/>
</dbReference>
<evidence type="ECO:0000256" key="6">
    <source>
        <dbReference type="SAM" id="MobiDB-lite"/>
    </source>
</evidence>
<keyword evidence="2 5" id="KW-0808">Transferase</keyword>
<proteinExistence type="inferred from homology"/>
<dbReference type="InterPro" id="IPR006027">
    <property type="entry name" value="NusB_RsmB_TIM44"/>
</dbReference>
<dbReference type="EMBL" id="JBHSDK010000023">
    <property type="protein sequence ID" value="MFC4336857.1"/>
    <property type="molecule type" value="Genomic_DNA"/>
</dbReference>
<evidence type="ECO:0000256" key="1">
    <source>
        <dbReference type="ARBA" id="ARBA00022603"/>
    </source>
</evidence>
<reference evidence="9" key="1">
    <citation type="journal article" date="2019" name="Int. J. Syst. Evol. Microbiol.">
        <title>The Global Catalogue of Microorganisms (GCM) 10K type strain sequencing project: providing services to taxonomists for standard genome sequencing and annotation.</title>
        <authorList>
            <consortium name="The Broad Institute Genomics Platform"/>
            <consortium name="The Broad Institute Genome Sequencing Center for Infectious Disease"/>
            <person name="Wu L."/>
            <person name="Ma J."/>
        </authorList>
    </citation>
    <scope>NUCLEOTIDE SEQUENCE [LARGE SCALE GENOMIC DNA]</scope>
    <source>
        <strain evidence="9">IBRC-M 10908</strain>
    </source>
</reference>
<feature type="binding site" evidence="5">
    <location>
        <begin position="289"/>
        <end position="295"/>
    </location>
    <ligand>
        <name>S-adenosyl-L-methionine</name>
        <dbReference type="ChEBI" id="CHEBI:59789"/>
    </ligand>
</feature>
<dbReference type="InterPro" id="IPR035926">
    <property type="entry name" value="NusB-like_sf"/>
</dbReference>
<dbReference type="Gene3D" id="3.40.50.150">
    <property type="entry name" value="Vaccinia Virus protein VP39"/>
    <property type="match status" value="1"/>
</dbReference>
<dbReference type="PRINTS" id="PR02008">
    <property type="entry name" value="RCMTFAMILY"/>
</dbReference>
<feature type="region of interest" description="Disordered" evidence="6">
    <location>
        <begin position="1"/>
        <end position="31"/>
    </location>
</feature>
<feature type="binding site" evidence="5">
    <location>
        <position position="354"/>
    </location>
    <ligand>
        <name>S-adenosyl-L-methionine</name>
        <dbReference type="ChEBI" id="CHEBI:59789"/>
    </ligand>
</feature>
<feature type="binding site" evidence="5">
    <location>
        <position position="314"/>
    </location>
    <ligand>
        <name>S-adenosyl-L-methionine</name>
        <dbReference type="ChEBI" id="CHEBI:59789"/>
    </ligand>
</feature>
<dbReference type="Pfam" id="PF01189">
    <property type="entry name" value="Methyltr_RsmB-F"/>
    <property type="match status" value="1"/>
</dbReference>
<evidence type="ECO:0000259" key="7">
    <source>
        <dbReference type="PROSITE" id="PS51686"/>
    </source>
</evidence>
<dbReference type="Proteomes" id="UP001595823">
    <property type="component" value="Unassembled WGS sequence"/>
</dbReference>
<dbReference type="PANTHER" id="PTHR22807:SF53">
    <property type="entry name" value="RIBOSOMAL RNA SMALL SUBUNIT METHYLTRANSFERASE B-RELATED"/>
    <property type="match status" value="1"/>
</dbReference>
<dbReference type="PANTHER" id="PTHR22807">
    <property type="entry name" value="NOP2 YEAST -RELATED NOL1/NOP2/FMU SUN DOMAIN-CONTAINING"/>
    <property type="match status" value="1"/>
</dbReference>
<comment type="caution">
    <text evidence="8">The sequence shown here is derived from an EMBL/GenBank/DDBJ whole genome shotgun (WGS) entry which is preliminary data.</text>
</comment>
<evidence type="ECO:0000256" key="3">
    <source>
        <dbReference type="ARBA" id="ARBA00022691"/>
    </source>
</evidence>
<dbReference type="SUPFAM" id="SSF53335">
    <property type="entry name" value="S-adenosyl-L-methionine-dependent methyltransferases"/>
    <property type="match status" value="1"/>
</dbReference>
<dbReference type="InterPro" id="IPR023267">
    <property type="entry name" value="RCMT"/>
</dbReference>
<dbReference type="GO" id="GO:0032259">
    <property type="term" value="P:methylation"/>
    <property type="evidence" value="ECO:0007669"/>
    <property type="project" value="UniProtKB-KW"/>
</dbReference>
<gene>
    <name evidence="8" type="ORF">ACFPET_16775</name>
</gene>
<dbReference type="RefSeq" id="WP_380623221.1">
    <property type="nucleotide sequence ID" value="NZ_JBHSDK010000023.1"/>
</dbReference>
<evidence type="ECO:0000256" key="4">
    <source>
        <dbReference type="ARBA" id="ARBA00022884"/>
    </source>
</evidence>
<dbReference type="EC" id="2.1.1.-" evidence="8"/>
<keyword evidence="1 5" id="KW-0489">Methyltransferase</keyword>
<evidence type="ECO:0000256" key="2">
    <source>
        <dbReference type="ARBA" id="ARBA00022679"/>
    </source>
</evidence>
<dbReference type="InterPro" id="IPR049560">
    <property type="entry name" value="MeTrfase_RsmB-F_NOP2_cat"/>
</dbReference>
<keyword evidence="4 5" id="KW-0694">RNA-binding</keyword>
<accession>A0ABV8U2H8</accession>
<comment type="similarity">
    <text evidence="5">Belongs to the class I-like SAM-binding methyltransferase superfamily. RsmB/NOP family.</text>
</comment>
<dbReference type="InterPro" id="IPR029063">
    <property type="entry name" value="SAM-dependent_MTases_sf"/>
</dbReference>
<organism evidence="8 9">
    <name type="scientific">Salininema proteolyticum</name>
    <dbReference type="NCBI Taxonomy" id="1607685"/>
    <lineage>
        <taxon>Bacteria</taxon>
        <taxon>Bacillati</taxon>
        <taxon>Actinomycetota</taxon>
        <taxon>Actinomycetes</taxon>
        <taxon>Glycomycetales</taxon>
        <taxon>Glycomycetaceae</taxon>
        <taxon>Salininema</taxon>
    </lineage>
</organism>
<name>A0ABV8U2H8_9ACTN</name>
<dbReference type="GO" id="GO:0008168">
    <property type="term" value="F:methyltransferase activity"/>
    <property type="evidence" value="ECO:0007669"/>
    <property type="project" value="UniProtKB-KW"/>
</dbReference>
<sequence length="469" mass="50462">MNKTPQRSPEGGKKKKKQRRREEAAVKHRGNPRRVAYDTLRVVRTDEAYANLVLPKAIAAAHLHPRDARLATELAYGTLRAQGTLDRIIATASGRDLASLRPDLVDALRLGAYQLLYTRIGAYAAVSTTVSLVKGAVSPKVSGLANAVLRKVGAKDLDEWGAAIVPETASATERLAFRHSHPEWIIRQYERLLPPGELAEALEANNEAPGVHLAVRPGRLHVKDLAYQTKGRLGRWSPYAVHLPGGDPARVPAVAAGAAGVQDEGSQVAALALARVDVEGRDETWVDLCAGPGGKTALLGSVAAERGARVQAVEVAEHRAELVRDNTDGMPVEVHRADGREWGSAGMADRVLVDAPCSGLGALRRRPESRWRKGEADLPDLIELQKALLANAIRLTRVGGVIAYVTCSPLQAETEEVVDALRRDNPVSAIAPPEPVASMPGAARGDYAQLWPARHGTDAMFIALLRREQ</sequence>
<feature type="binding site" evidence="5">
    <location>
        <position position="338"/>
    </location>
    <ligand>
        <name>S-adenosyl-L-methionine</name>
        <dbReference type="ChEBI" id="CHEBI:59789"/>
    </ligand>
</feature>
<dbReference type="InterPro" id="IPR001678">
    <property type="entry name" value="MeTrfase_RsmB-F_NOP2_dom"/>
</dbReference>
<evidence type="ECO:0000313" key="8">
    <source>
        <dbReference type="EMBL" id="MFC4336857.1"/>
    </source>
</evidence>
<dbReference type="Pfam" id="PF01029">
    <property type="entry name" value="NusB"/>
    <property type="match status" value="1"/>
</dbReference>